<feature type="transmembrane region" description="Helical" evidence="7">
    <location>
        <begin position="41"/>
        <end position="58"/>
    </location>
</feature>
<name>A0ABU9BJ15_9BURK</name>
<comment type="caution">
    <text evidence="8">The sequence shown here is derived from an EMBL/GenBank/DDBJ whole genome shotgun (WGS) entry which is preliminary data.</text>
</comment>
<dbReference type="EMBL" id="JBBUTG010000002">
    <property type="protein sequence ID" value="MEK8029963.1"/>
    <property type="molecule type" value="Genomic_DNA"/>
</dbReference>
<feature type="transmembrane region" description="Helical" evidence="7">
    <location>
        <begin position="216"/>
        <end position="234"/>
    </location>
</feature>
<dbReference type="PRINTS" id="PR00953">
    <property type="entry name" value="TYPE3IMRPROT"/>
</dbReference>
<evidence type="ECO:0000256" key="7">
    <source>
        <dbReference type="RuleBase" id="RU362072"/>
    </source>
</evidence>
<reference evidence="8 9" key="1">
    <citation type="submission" date="2024-04" db="EMBL/GenBank/DDBJ databases">
        <title>Novel species of the genus Ideonella isolated from streams.</title>
        <authorList>
            <person name="Lu H."/>
        </authorList>
    </citation>
    <scope>NUCLEOTIDE SEQUENCE [LARGE SCALE GENOMIC DNA]</scope>
    <source>
        <strain evidence="8 9">DXS29W</strain>
    </source>
</reference>
<proteinExistence type="inferred from homology"/>
<comment type="similarity">
    <text evidence="2 7">Belongs to the FliR/MopE/SpaR family.</text>
</comment>
<protein>
    <submittedName>
        <fullName evidence="8">Type III secretion system export apparatus subunit SctT</fullName>
    </submittedName>
</protein>
<keyword evidence="3 7" id="KW-1003">Cell membrane</keyword>
<dbReference type="Pfam" id="PF01311">
    <property type="entry name" value="Bac_export_1"/>
    <property type="match status" value="1"/>
</dbReference>
<sequence length="260" mass="28044">MLVEAKTWLLALAMITPRAFVCLAILPGFGTRTLTGFAKNAVSMCIALPAIVPTYYAIEQTPPDLLLGGMIALKEAAVGAVFGVLLAIPLWVIQSMGTMFDQQRTPVQVMNTNASQDQDASATGALLLQAAMLVMIEAGLYINFTRVLLESYAAWPVMDLGHTLFAHGMPEVMSRIGQLMSYIILYAAPLLLPFVLIELSFGMVGIAAPNLQVSQLAAPVKCVVGTLVLLMYWATLSHYVAEDFTRQLGLVQALYGHRGP</sequence>
<dbReference type="Proteomes" id="UP001371218">
    <property type="component" value="Unassembled WGS sequence"/>
</dbReference>
<accession>A0ABU9BJ15</accession>
<feature type="transmembrane region" description="Helical" evidence="7">
    <location>
        <begin position="179"/>
        <end position="204"/>
    </location>
</feature>
<dbReference type="NCBIfam" id="TIGR01401">
    <property type="entry name" value="fliR_like_III"/>
    <property type="match status" value="1"/>
</dbReference>
<comment type="subcellular location">
    <subcellularLocation>
        <location evidence="1 7">Cell membrane</location>
        <topology evidence="1 7">Multi-pass membrane protein</topology>
    </subcellularLocation>
</comment>
<dbReference type="InterPro" id="IPR002010">
    <property type="entry name" value="T3SS_IM_R"/>
</dbReference>
<dbReference type="InterPro" id="IPR006304">
    <property type="entry name" value="T3SS_SpaR/YscT"/>
</dbReference>
<evidence type="ECO:0000313" key="9">
    <source>
        <dbReference type="Proteomes" id="UP001371218"/>
    </source>
</evidence>
<keyword evidence="6 7" id="KW-0472">Membrane</keyword>
<evidence type="ECO:0000256" key="2">
    <source>
        <dbReference type="ARBA" id="ARBA00009772"/>
    </source>
</evidence>
<dbReference type="RefSeq" id="WP_341424326.1">
    <property type="nucleotide sequence ID" value="NZ_JBBUTG010000002.1"/>
</dbReference>
<keyword evidence="9" id="KW-1185">Reference proteome</keyword>
<evidence type="ECO:0000256" key="6">
    <source>
        <dbReference type="ARBA" id="ARBA00023136"/>
    </source>
</evidence>
<keyword evidence="5 7" id="KW-1133">Transmembrane helix</keyword>
<evidence type="ECO:0000256" key="5">
    <source>
        <dbReference type="ARBA" id="ARBA00022989"/>
    </source>
</evidence>
<dbReference type="PANTHER" id="PTHR30065:SF1">
    <property type="entry name" value="SURFACE PRESENTATION OF ANTIGENS PROTEIN SPAR"/>
    <property type="match status" value="1"/>
</dbReference>
<evidence type="ECO:0000256" key="3">
    <source>
        <dbReference type="ARBA" id="ARBA00022475"/>
    </source>
</evidence>
<organism evidence="8 9">
    <name type="scientific">Ideonella lacteola</name>
    <dbReference type="NCBI Taxonomy" id="2984193"/>
    <lineage>
        <taxon>Bacteria</taxon>
        <taxon>Pseudomonadati</taxon>
        <taxon>Pseudomonadota</taxon>
        <taxon>Betaproteobacteria</taxon>
        <taxon>Burkholderiales</taxon>
        <taxon>Sphaerotilaceae</taxon>
        <taxon>Ideonella</taxon>
    </lineage>
</organism>
<gene>
    <name evidence="8" type="primary">sctT</name>
    <name evidence="8" type="ORF">AACH06_03935</name>
</gene>
<feature type="transmembrane region" description="Helical" evidence="7">
    <location>
        <begin position="78"/>
        <end position="100"/>
    </location>
</feature>
<evidence type="ECO:0000313" key="8">
    <source>
        <dbReference type="EMBL" id="MEK8029963.1"/>
    </source>
</evidence>
<evidence type="ECO:0000256" key="1">
    <source>
        <dbReference type="ARBA" id="ARBA00004651"/>
    </source>
</evidence>
<feature type="transmembrane region" description="Helical" evidence="7">
    <location>
        <begin position="6"/>
        <end position="29"/>
    </location>
</feature>
<keyword evidence="4 7" id="KW-0812">Transmembrane</keyword>
<evidence type="ECO:0000256" key="4">
    <source>
        <dbReference type="ARBA" id="ARBA00022692"/>
    </source>
</evidence>
<dbReference type="PANTHER" id="PTHR30065">
    <property type="entry name" value="FLAGELLAR BIOSYNTHETIC PROTEIN FLIR"/>
    <property type="match status" value="1"/>
</dbReference>